<proteinExistence type="predicted"/>
<evidence type="ECO:0000259" key="1">
    <source>
        <dbReference type="Pfam" id="PF08281"/>
    </source>
</evidence>
<dbReference type="Pfam" id="PF08281">
    <property type="entry name" value="Sigma70_r4_2"/>
    <property type="match status" value="1"/>
</dbReference>
<gene>
    <name evidence="2" type="ORF">10F3_34</name>
</gene>
<protein>
    <submittedName>
        <fullName evidence="2">Putative RNA polymerase subunit sigma 24</fullName>
    </submittedName>
</protein>
<reference evidence="2" key="1">
    <citation type="submission" date="2017-06" db="EMBL/GenBank/DDBJ databases">
        <title>Novel phages from South African skin metaviromes.</title>
        <authorList>
            <person name="van Zyl L.J."/>
            <person name="Abrahams Y."/>
            <person name="Stander E.A."/>
            <person name="Kirby B.M."/>
            <person name="Clavaud C."/>
            <person name="Farcet C."/>
            <person name="Breton L."/>
            <person name="Trindade M.I."/>
        </authorList>
    </citation>
    <scope>NUCLEOTIDE SEQUENCE</scope>
</reference>
<dbReference type="SUPFAM" id="SSF88659">
    <property type="entry name" value="Sigma3 and sigma4 domains of RNA polymerase sigma factors"/>
    <property type="match status" value="1"/>
</dbReference>
<dbReference type="GO" id="GO:0016987">
    <property type="term" value="F:sigma factor activity"/>
    <property type="evidence" value="ECO:0007669"/>
    <property type="project" value="InterPro"/>
</dbReference>
<dbReference type="Gene3D" id="1.10.10.10">
    <property type="entry name" value="Winged helix-like DNA-binding domain superfamily/Winged helix DNA-binding domain"/>
    <property type="match status" value="1"/>
</dbReference>
<accession>A0A2H4J6J3</accession>
<sequence>MNELILEYKRALKDTKRSYEQLEETDPNRKIFSAMINDLEYVVKWLSTGRQPEAKRAIDRRSVYQRTVFASPEVLEALANDYKIVKESPRTVSEEDKRLIEYALSTLTQKQKEMYLSHVADGNSLDKIASLMGVSKGTVQKTVDRAKKKIAIQLDLIRSKGA</sequence>
<dbReference type="GO" id="GO:0006352">
    <property type="term" value="P:DNA-templated transcription initiation"/>
    <property type="evidence" value="ECO:0007669"/>
    <property type="project" value="InterPro"/>
</dbReference>
<evidence type="ECO:0000313" key="2">
    <source>
        <dbReference type="EMBL" id="ASN70219.1"/>
    </source>
</evidence>
<dbReference type="InterPro" id="IPR013324">
    <property type="entry name" value="RNA_pol_sigma_r3/r4-like"/>
</dbReference>
<name>A0A2H4J6J3_9CAUD</name>
<dbReference type="GO" id="GO:0003677">
    <property type="term" value="F:DNA binding"/>
    <property type="evidence" value="ECO:0007669"/>
    <property type="project" value="InterPro"/>
</dbReference>
<dbReference type="EMBL" id="MF417903">
    <property type="protein sequence ID" value="ASN70219.1"/>
    <property type="molecule type" value="Genomic_DNA"/>
</dbReference>
<feature type="domain" description="RNA polymerase sigma factor 70 region 4 type 2" evidence="1">
    <location>
        <begin position="98"/>
        <end position="150"/>
    </location>
</feature>
<dbReference type="InterPro" id="IPR036388">
    <property type="entry name" value="WH-like_DNA-bd_sf"/>
</dbReference>
<dbReference type="InterPro" id="IPR013249">
    <property type="entry name" value="RNA_pol_sigma70_r4_t2"/>
</dbReference>
<dbReference type="NCBIfam" id="NF005385">
    <property type="entry name" value="PRK06930.1"/>
    <property type="match status" value="1"/>
</dbReference>
<organism evidence="2">
    <name type="scientific">uncultured Caudovirales phage</name>
    <dbReference type="NCBI Taxonomy" id="2100421"/>
    <lineage>
        <taxon>Viruses</taxon>
        <taxon>Duplodnaviria</taxon>
        <taxon>Heunggongvirae</taxon>
        <taxon>Uroviricota</taxon>
        <taxon>Caudoviricetes</taxon>
        <taxon>Peduoviridae</taxon>
        <taxon>Maltschvirus</taxon>
        <taxon>Maltschvirus maltsch</taxon>
    </lineage>
</organism>